<feature type="region of interest" description="Disordered" evidence="1">
    <location>
        <begin position="78"/>
        <end position="102"/>
    </location>
</feature>
<evidence type="ECO:0000256" key="1">
    <source>
        <dbReference type="SAM" id="MobiDB-lite"/>
    </source>
</evidence>
<dbReference type="Proteomes" id="UP000660680">
    <property type="component" value="Unassembled WGS sequence"/>
</dbReference>
<evidence type="ECO:0000313" key="3">
    <source>
        <dbReference type="Proteomes" id="UP000660680"/>
    </source>
</evidence>
<dbReference type="AlphaFoldDB" id="A0A918GG62"/>
<evidence type="ECO:0000313" key="2">
    <source>
        <dbReference type="EMBL" id="GGS33594.1"/>
    </source>
</evidence>
<accession>A0A918GG62</accession>
<reference evidence="2" key="1">
    <citation type="journal article" date="2014" name="Int. J. Syst. Evol. Microbiol.">
        <title>Complete genome sequence of Corynebacterium casei LMG S-19264T (=DSM 44701T), isolated from a smear-ripened cheese.</title>
        <authorList>
            <consortium name="US DOE Joint Genome Institute (JGI-PGF)"/>
            <person name="Walter F."/>
            <person name="Albersmeier A."/>
            <person name="Kalinowski J."/>
            <person name="Ruckert C."/>
        </authorList>
    </citation>
    <scope>NUCLEOTIDE SEQUENCE</scope>
    <source>
        <strain evidence="2">JCM 3276</strain>
    </source>
</reference>
<dbReference type="RefSeq" id="WP_189210994.1">
    <property type="nucleotide sequence ID" value="NZ_BMRB01000002.1"/>
</dbReference>
<organism evidence="2 3">
    <name type="scientific">Actinokineospora fastidiosa</name>
    <dbReference type="NCBI Taxonomy" id="1816"/>
    <lineage>
        <taxon>Bacteria</taxon>
        <taxon>Bacillati</taxon>
        <taxon>Actinomycetota</taxon>
        <taxon>Actinomycetes</taxon>
        <taxon>Pseudonocardiales</taxon>
        <taxon>Pseudonocardiaceae</taxon>
        <taxon>Actinokineospora</taxon>
    </lineage>
</organism>
<reference evidence="2" key="2">
    <citation type="submission" date="2020-09" db="EMBL/GenBank/DDBJ databases">
        <authorList>
            <person name="Sun Q."/>
            <person name="Ohkuma M."/>
        </authorList>
    </citation>
    <scope>NUCLEOTIDE SEQUENCE</scope>
    <source>
        <strain evidence="2">JCM 3276</strain>
    </source>
</reference>
<sequence length="296" mass="33160">MNADQPLRFADVLRSAVRERGVPLDRIADHLRRRGTPVSQATLSYWQSGRSQPERARSLAALAQLEQLLGMEEGGLAAHLDAPKPRGRAVRRPTPVHRGPSWAPASDFARMVEGMDLSRDADLTRLSLHVRVDVGRDRSGYLERARQVLRAEKPGITGLVVLSWANEGGRSLPLRPVRNCTIGRVNVDDDTGQVATELRFDQVPEPQGTIVVEYEFMVASQGPDIDHFENMPRMPVREYLLEVGFHPEALPRHVVAFSDVDDTHRARAVALDTSHTAHMVAHNLTPGRYGMRWTWR</sequence>
<gene>
    <name evidence="2" type="ORF">GCM10010171_29800</name>
</gene>
<keyword evidence="3" id="KW-1185">Reference proteome</keyword>
<proteinExistence type="predicted"/>
<comment type="caution">
    <text evidence="2">The sequence shown here is derived from an EMBL/GenBank/DDBJ whole genome shotgun (WGS) entry which is preliminary data.</text>
</comment>
<protein>
    <submittedName>
        <fullName evidence="2">Uncharacterized protein</fullName>
    </submittedName>
</protein>
<name>A0A918GG62_9PSEU</name>
<feature type="compositionally biased region" description="Basic residues" evidence="1">
    <location>
        <begin position="85"/>
        <end position="95"/>
    </location>
</feature>
<dbReference type="EMBL" id="BMRB01000002">
    <property type="protein sequence ID" value="GGS33594.1"/>
    <property type="molecule type" value="Genomic_DNA"/>
</dbReference>